<evidence type="ECO:0008006" key="3">
    <source>
        <dbReference type="Google" id="ProtNLM"/>
    </source>
</evidence>
<evidence type="ECO:0000313" key="2">
    <source>
        <dbReference type="Proteomes" id="UP000266744"/>
    </source>
</evidence>
<dbReference type="EMBL" id="CP010029">
    <property type="protein sequence ID" value="ANI31360.1"/>
    <property type="molecule type" value="Genomic_DNA"/>
</dbReference>
<reference evidence="1 2" key="1">
    <citation type="journal article" date="2016" name="Toxins">
        <title>The Draft Genome Sequence of the Yersinia entomophaga Entomopathogenic Type Strain MH96T.</title>
        <authorList>
            <person name="Hurst M.R."/>
            <person name="Beattie A."/>
            <person name="Altermann E."/>
            <person name="Moraga R.M."/>
            <person name="Harper L.A."/>
            <person name="Calder J."/>
            <person name="Laugraud A."/>
        </authorList>
    </citation>
    <scope>NUCLEOTIDE SEQUENCE [LARGE SCALE GENOMIC DNA]</scope>
    <source>
        <strain evidence="1 2">MH96</strain>
    </source>
</reference>
<name>A0ABM6BP52_YERET</name>
<proteinExistence type="predicted"/>
<dbReference type="RefSeq" id="WP_064517085.1">
    <property type="nucleotide sequence ID" value="NZ_CP010029.1"/>
</dbReference>
<dbReference type="Gene3D" id="2.60.40.10">
    <property type="entry name" value="Immunoglobulins"/>
    <property type="match status" value="1"/>
</dbReference>
<organism evidence="1 2">
    <name type="scientific">Yersinia entomophaga</name>
    <dbReference type="NCBI Taxonomy" id="935293"/>
    <lineage>
        <taxon>Bacteria</taxon>
        <taxon>Pseudomonadati</taxon>
        <taxon>Pseudomonadota</taxon>
        <taxon>Gammaproteobacteria</taxon>
        <taxon>Enterobacterales</taxon>
        <taxon>Yersiniaceae</taxon>
        <taxon>Yersinia</taxon>
    </lineage>
</organism>
<dbReference type="Proteomes" id="UP000266744">
    <property type="component" value="Chromosome"/>
</dbReference>
<sequence>MLTATDKAGNSATAQGSVTIDAIGPHLTLQIYSSNDIFVGNIIGNVRPTFSGQMDPGIRITVSIAGGTYDVIADEGGDWSRTVPVSPRMTLGITRISPRMLPVLPV</sequence>
<evidence type="ECO:0000313" key="1">
    <source>
        <dbReference type="EMBL" id="ANI31360.1"/>
    </source>
</evidence>
<gene>
    <name evidence="1" type="ORF">PL78_16235</name>
</gene>
<accession>A0ABM6BP52</accession>
<keyword evidence="2" id="KW-1185">Reference proteome</keyword>
<protein>
    <recommendedName>
        <fullName evidence="3">Bacterial Ig-like domain-containing protein</fullName>
    </recommendedName>
</protein>
<dbReference type="InterPro" id="IPR013783">
    <property type="entry name" value="Ig-like_fold"/>
</dbReference>